<keyword evidence="2" id="KW-1185">Reference proteome</keyword>
<evidence type="ECO:0000313" key="2">
    <source>
        <dbReference type="Proteomes" id="UP001189624"/>
    </source>
</evidence>
<organism evidence="1 2">
    <name type="scientific">Sphenostylis stenocarpa</name>
    <dbReference type="NCBI Taxonomy" id="92480"/>
    <lineage>
        <taxon>Eukaryota</taxon>
        <taxon>Viridiplantae</taxon>
        <taxon>Streptophyta</taxon>
        <taxon>Embryophyta</taxon>
        <taxon>Tracheophyta</taxon>
        <taxon>Spermatophyta</taxon>
        <taxon>Magnoliopsida</taxon>
        <taxon>eudicotyledons</taxon>
        <taxon>Gunneridae</taxon>
        <taxon>Pentapetalae</taxon>
        <taxon>rosids</taxon>
        <taxon>fabids</taxon>
        <taxon>Fabales</taxon>
        <taxon>Fabaceae</taxon>
        <taxon>Papilionoideae</taxon>
        <taxon>50 kb inversion clade</taxon>
        <taxon>NPAAA clade</taxon>
        <taxon>indigoferoid/millettioid clade</taxon>
        <taxon>Phaseoleae</taxon>
        <taxon>Sphenostylis</taxon>
    </lineage>
</organism>
<dbReference type="Proteomes" id="UP001189624">
    <property type="component" value="Chromosome 6"/>
</dbReference>
<dbReference type="Gramene" id="rna-AYBTSS11_LOCUS20501">
    <property type="protein sequence ID" value="CAJ1964778.1"/>
    <property type="gene ID" value="gene-AYBTSS11_LOCUS20501"/>
</dbReference>
<feature type="non-terminal residue" evidence="1">
    <location>
        <position position="81"/>
    </location>
</feature>
<protein>
    <submittedName>
        <fullName evidence="1">Uncharacterized protein</fullName>
    </submittedName>
</protein>
<dbReference type="AlphaFoldDB" id="A0AA86STQ0"/>
<evidence type="ECO:0000313" key="1">
    <source>
        <dbReference type="EMBL" id="CAJ1964778.1"/>
    </source>
</evidence>
<dbReference type="EMBL" id="OY731403">
    <property type="protein sequence ID" value="CAJ1964778.1"/>
    <property type="molecule type" value="Genomic_DNA"/>
</dbReference>
<gene>
    <name evidence="1" type="ORF">AYBTSS11_LOCUS20501</name>
</gene>
<accession>A0AA86STQ0</accession>
<proteinExistence type="predicted"/>
<name>A0AA86STQ0_9FABA</name>
<reference evidence="1" key="1">
    <citation type="submission" date="2023-10" db="EMBL/GenBank/DDBJ databases">
        <authorList>
            <person name="Domelevo Entfellner J.-B."/>
        </authorList>
    </citation>
    <scope>NUCLEOTIDE SEQUENCE</scope>
</reference>
<sequence>MVNRAIRVRHLVQTTRPHKSPVLIRNYELNLEEGKTWILLVYGASNLSGSNTTLLQKRLFTSVKMGLLRRLKRRHRYRGHR</sequence>